<keyword evidence="1" id="KW-1133">Transmembrane helix</keyword>
<name>A0A7X5R0B6_9MICO</name>
<dbReference type="RefSeq" id="WP_167148730.1">
    <property type="nucleotide sequence ID" value="NZ_JAAMOX010000001.1"/>
</dbReference>
<feature type="domain" description="VanZ-like" evidence="2">
    <location>
        <begin position="12"/>
        <end position="129"/>
    </location>
</feature>
<dbReference type="EMBL" id="JAAMOX010000001">
    <property type="protein sequence ID" value="NIH53261.1"/>
    <property type="molecule type" value="Genomic_DNA"/>
</dbReference>
<protein>
    <submittedName>
        <fullName evidence="3">Glycopeptide antibiotics resistance protein</fullName>
    </submittedName>
</protein>
<keyword evidence="1" id="KW-0472">Membrane</keyword>
<evidence type="ECO:0000313" key="3">
    <source>
        <dbReference type="EMBL" id="NIH53261.1"/>
    </source>
</evidence>
<feature type="transmembrane region" description="Helical" evidence="1">
    <location>
        <begin position="7"/>
        <end position="25"/>
    </location>
</feature>
<evidence type="ECO:0000313" key="4">
    <source>
        <dbReference type="Proteomes" id="UP000541033"/>
    </source>
</evidence>
<feature type="transmembrane region" description="Helical" evidence="1">
    <location>
        <begin position="113"/>
        <end position="129"/>
    </location>
</feature>
<dbReference type="PANTHER" id="PTHR36834">
    <property type="entry name" value="MEMBRANE PROTEIN-RELATED"/>
    <property type="match status" value="1"/>
</dbReference>
<reference evidence="3 4" key="1">
    <citation type="submission" date="2020-02" db="EMBL/GenBank/DDBJ databases">
        <title>Sequencing the genomes of 1000 actinobacteria strains.</title>
        <authorList>
            <person name="Klenk H.-P."/>
        </authorList>
    </citation>
    <scope>NUCLEOTIDE SEQUENCE [LARGE SCALE GENOMIC DNA]</scope>
    <source>
        <strain evidence="3 4">DSM 27960</strain>
    </source>
</reference>
<evidence type="ECO:0000256" key="1">
    <source>
        <dbReference type="SAM" id="Phobius"/>
    </source>
</evidence>
<keyword evidence="1" id="KW-0812">Transmembrane</keyword>
<dbReference type="InterPro" id="IPR006976">
    <property type="entry name" value="VanZ-like"/>
</dbReference>
<evidence type="ECO:0000259" key="2">
    <source>
        <dbReference type="Pfam" id="PF04892"/>
    </source>
</evidence>
<feature type="transmembrane region" description="Helical" evidence="1">
    <location>
        <begin position="83"/>
        <end position="107"/>
    </location>
</feature>
<dbReference type="Pfam" id="PF04892">
    <property type="entry name" value="VanZ"/>
    <property type="match status" value="1"/>
</dbReference>
<dbReference type="AlphaFoldDB" id="A0A7X5R0B6"/>
<feature type="transmembrane region" description="Helical" evidence="1">
    <location>
        <begin position="59"/>
        <end position="76"/>
    </location>
</feature>
<keyword evidence="4" id="KW-1185">Reference proteome</keyword>
<dbReference type="Proteomes" id="UP000541033">
    <property type="component" value="Unassembled WGS sequence"/>
</dbReference>
<gene>
    <name evidence="3" type="ORF">FHX76_001129</name>
</gene>
<comment type="caution">
    <text evidence="3">The sequence shown here is derived from an EMBL/GenBank/DDBJ whole genome shotgun (WGS) entry which is preliminary data.</text>
</comment>
<accession>A0A7X5R0B6</accession>
<dbReference type="InterPro" id="IPR053150">
    <property type="entry name" value="Teicoplanin_resist-assoc"/>
</dbReference>
<dbReference type="PANTHER" id="PTHR36834:SF2">
    <property type="entry name" value="MEMBRANE PROTEIN"/>
    <property type="match status" value="1"/>
</dbReference>
<organism evidence="3 4">
    <name type="scientific">Lysinibacter cavernae</name>
    <dbReference type="NCBI Taxonomy" id="1640652"/>
    <lineage>
        <taxon>Bacteria</taxon>
        <taxon>Bacillati</taxon>
        <taxon>Actinomycetota</taxon>
        <taxon>Actinomycetes</taxon>
        <taxon>Micrococcales</taxon>
        <taxon>Microbacteriaceae</taxon>
        <taxon>Lysinibacter</taxon>
    </lineage>
</organism>
<proteinExistence type="predicted"/>
<feature type="transmembrane region" description="Helical" evidence="1">
    <location>
        <begin position="141"/>
        <end position="165"/>
    </location>
</feature>
<sequence>MPAERVLLVALFAVYLSLLVWIVLWKLEVPFIGTGATRTIKLVPFLSTMDAGPSAPSEVAANILIFVPFGLYLGMLKPTWPVWTSACIVAGSSLLLEVIQYVLAIGVADITDVLANAAGGVAGVGLYRLSRRALTTQTEVVLRWVCLVGTVVALLVCVIVVASSLRYGAPMNMTPHNLPTVIAG</sequence>